<keyword evidence="2" id="KW-1185">Reference proteome</keyword>
<gene>
    <name evidence="1" type="ORF">AV274_6324</name>
</gene>
<accession>A0A196S4E9</accession>
<proteinExistence type="predicted"/>
<organism evidence="1 2">
    <name type="scientific">Blastocystis sp. subtype 1 (strain ATCC 50177 / NandII)</name>
    <dbReference type="NCBI Taxonomy" id="478820"/>
    <lineage>
        <taxon>Eukaryota</taxon>
        <taxon>Sar</taxon>
        <taxon>Stramenopiles</taxon>
        <taxon>Bigyra</taxon>
        <taxon>Opalozoa</taxon>
        <taxon>Opalinata</taxon>
        <taxon>Blastocystidae</taxon>
        <taxon>Blastocystis</taxon>
    </lineage>
</organism>
<dbReference type="Proteomes" id="UP000078348">
    <property type="component" value="Unassembled WGS sequence"/>
</dbReference>
<dbReference type="AlphaFoldDB" id="A0A196S4E9"/>
<sequence>MDEKYLAKAKVNDISLVIERQGESFSYDEISMLVDKLLEKSPKAYQKGDVDKLITNLNKKRKMQVLKSVFLKLYSVNPALVNSYRTTESIARMCMTLHDAEVYPVIKPGLERIRSVSSYNRGLYIRFLATMGHLDEALDDYAELPPNYLNQNPSVTSELLTGLYAGGYYKELVNVVEFLLKDSEESKLDGVNYARMVTELIKAKSKLGELEETQMLLDDAFNRRVLFLPLAYSDIITNIETSDVWKKKANAAAADMDRSEVERKVIMEQYNYGIRALRKYKSNALTVSPLLNATTKLEGNQDCLVVNAGNLTLPVFKINLVSILGELPALFECGEAECKGKMVVVYPGLYLEEINEMLCVLYPECEVKMDDNGSLCVDAASIQKYYKDGLFV</sequence>
<dbReference type="EMBL" id="LXWW01000568">
    <property type="protein sequence ID" value="OAO12000.1"/>
    <property type="molecule type" value="Genomic_DNA"/>
</dbReference>
<name>A0A196S4E9_BLAHN</name>
<protein>
    <submittedName>
        <fullName evidence="1">Uncharacterized protein</fullName>
    </submittedName>
</protein>
<reference evidence="1 2" key="1">
    <citation type="submission" date="2016-05" db="EMBL/GenBank/DDBJ databases">
        <title>Nuclear genome of Blastocystis sp. subtype 1 NandII.</title>
        <authorList>
            <person name="Gentekaki E."/>
            <person name="Curtis B."/>
            <person name="Stairs C."/>
            <person name="Eme L."/>
            <person name="Herman E."/>
            <person name="Klimes V."/>
            <person name="Arias M.C."/>
            <person name="Elias M."/>
            <person name="Hilliou F."/>
            <person name="Klute M."/>
            <person name="Malik S.-B."/>
            <person name="Pightling A."/>
            <person name="Rachubinski R."/>
            <person name="Salas D."/>
            <person name="Schlacht A."/>
            <person name="Suga H."/>
            <person name="Archibald J."/>
            <person name="Ball S.G."/>
            <person name="Clark G."/>
            <person name="Dacks J."/>
            <person name="Van Der Giezen M."/>
            <person name="Tsaousis A."/>
            <person name="Roger A."/>
        </authorList>
    </citation>
    <scope>NUCLEOTIDE SEQUENCE [LARGE SCALE GENOMIC DNA]</scope>
    <source>
        <strain evidence="2">ATCC 50177 / NandII</strain>
    </source>
</reference>
<evidence type="ECO:0000313" key="1">
    <source>
        <dbReference type="EMBL" id="OAO12000.1"/>
    </source>
</evidence>
<evidence type="ECO:0000313" key="2">
    <source>
        <dbReference type="Proteomes" id="UP000078348"/>
    </source>
</evidence>
<comment type="caution">
    <text evidence="1">The sequence shown here is derived from an EMBL/GenBank/DDBJ whole genome shotgun (WGS) entry which is preliminary data.</text>
</comment>